<dbReference type="AlphaFoldDB" id="A0A1B3ZDW5"/>
<organism evidence="4 5">
    <name type="scientific">Sphingomonas panacis</name>
    <dbReference type="NCBI Taxonomy" id="1560345"/>
    <lineage>
        <taxon>Bacteria</taxon>
        <taxon>Pseudomonadati</taxon>
        <taxon>Pseudomonadota</taxon>
        <taxon>Alphaproteobacteria</taxon>
        <taxon>Sphingomonadales</taxon>
        <taxon>Sphingomonadaceae</taxon>
        <taxon>Sphingomonas</taxon>
    </lineage>
</organism>
<dbReference type="InterPro" id="IPR046667">
    <property type="entry name" value="DUF6537"/>
</dbReference>
<keyword evidence="5" id="KW-1185">Reference proteome</keyword>
<evidence type="ECO:0000313" key="4">
    <source>
        <dbReference type="EMBL" id="AOH85596.1"/>
    </source>
</evidence>
<protein>
    <submittedName>
        <fullName evidence="4">Indolepyruvate ferredoxin oxidoreductase</fullName>
    </submittedName>
</protein>
<gene>
    <name evidence="4" type="ORF">AWL63_18305</name>
</gene>
<dbReference type="Gene3D" id="3.40.920.10">
    <property type="entry name" value="Pyruvate-ferredoxin oxidoreductase, PFOR, domain III"/>
    <property type="match status" value="1"/>
</dbReference>
<keyword evidence="4" id="KW-0670">Pyruvate</keyword>
<dbReference type="InterPro" id="IPR002880">
    <property type="entry name" value="Pyrv_Fd/Flavodoxin_OxRdtase_N"/>
</dbReference>
<dbReference type="InterPro" id="IPR002869">
    <property type="entry name" value="Pyrv_flavodox_OxRed_cen"/>
</dbReference>
<evidence type="ECO:0000256" key="1">
    <source>
        <dbReference type="ARBA" id="ARBA00023002"/>
    </source>
</evidence>
<evidence type="ECO:0000259" key="2">
    <source>
        <dbReference type="Pfam" id="PF01558"/>
    </source>
</evidence>
<dbReference type="KEGG" id="span:AWL63_18305"/>
<dbReference type="InterPro" id="IPR051457">
    <property type="entry name" value="2-oxoacid:Fd_oxidoreductase"/>
</dbReference>
<dbReference type="InterPro" id="IPR019752">
    <property type="entry name" value="Pyrv/ketoisovalerate_OxRed_cat"/>
</dbReference>
<feature type="domain" description="Pyruvate/ketoisovalerate oxidoreductase catalytic" evidence="2">
    <location>
        <begin position="724"/>
        <end position="911"/>
    </location>
</feature>
<dbReference type="PANTHER" id="PTHR48084:SF3">
    <property type="entry name" value="SUBUNIT OF PYRUVATE:FLAVODOXIN OXIDOREDUCTASE"/>
    <property type="match status" value="1"/>
</dbReference>
<dbReference type="Gene3D" id="3.40.50.970">
    <property type="match status" value="1"/>
</dbReference>
<dbReference type="PANTHER" id="PTHR48084">
    <property type="entry name" value="2-OXOGLUTARATE OXIDOREDUCTASE SUBUNIT KORB-RELATED"/>
    <property type="match status" value="1"/>
</dbReference>
<dbReference type="CDD" id="cd07034">
    <property type="entry name" value="TPP_PYR_PFOR_IOR-alpha_like"/>
    <property type="match status" value="1"/>
</dbReference>
<dbReference type="NCBIfam" id="NF009588">
    <property type="entry name" value="PRK13029.1"/>
    <property type="match status" value="1"/>
</dbReference>
<dbReference type="OrthoDB" id="9803617at2"/>
<dbReference type="EMBL" id="CP014168">
    <property type="protein sequence ID" value="AOH85596.1"/>
    <property type="molecule type" value="Genomic_DNA"/>
</dbReference>
<accession>A0A1B3ZDW5</accession>
<dbReference type="STRING" id="1560345.AWL63_18305"/>
<dbReference type="NCBIfam" id="NF009589">
    <property type="entry name" value="PRK13030.1"/>
    <property type="match status" value="1"/>
</dbReference>
<dbReference type="SUPFAM" id="SSF52518">
    <property type="entry name" value="Thiamin diphosphate-binding fold (THDP-binding)"/>
    <property type="match status" value="2"/>
</dbReference>
<evidence type="ECO:0000259" key="3">
    <source>
        <dbReference type="Pfam" id="PF20169"/>
    </source>
</evidence>
<sequence>MALRTVSLDDKWALSRGRVVMNGTQAIARVMLAQKDMDQRRGLNTAGYITGYRGSPLGNVDTTLWSIGDRLTAANIRFQPGVNEDIAATAVRGTQQLDAVPNPRYDGVFAAWYGKGPGVDRSGDAFKHGNYAGAHRNGGVLVFYGDDHAGKSSTVAHQSEQAVAASLIPSLYPANVEEILRFGLLGIALSRFSGSWVGIKCVNEVAEQTATIDLDLDGFDIAVPERPADLPTGINIEQAAYNPLREEQIVVEHRLPLVHAFVRANGIDRVVVDAPKRTLGIVAAGKSYGDVRAALALLGLDEGAAAALGLSLYKVGCIWPLEPVGLIDFARAQETLFVIEEKRSFLEQQIAATLVNIPGHPRIIGKADEDGAPLLSSIVQLDPSGLAIAIADRLDRLGLSNDAVRATRSRLAGAGQAVAAPLRRSPYFCSGCPHNRSTRVPDGSVSMTGIGCHTMVNFVRPDVALLPTQMGGEGGNWIGLAPFTDTPHIFQNMGDGTYYHSGLLAIRAAVASGVNITYKILYNDAVAMTGGQPVDGPISVAEIARQVQDEGVKTIILLSDDPSRHEGNRELPAGVEIGHRDTLDDVQKRLREVSGCTVLIYEQTCAAEKRRRRKTGAFPNPPKRLFIAPSVCEGCGDCSVQSTCVSLVPIDTEFGRKRAIDQSSCNKDYSCLNGFCPSFVTVYDAEPRKPQALTIDEALFADLADAPRAMIGDAGYNVMITGIGGTGVVTVGALLGMAAHIEGLSMSLFDMTGLSQKNGAVYSHVRIAANQGAVHAQRLGRGEADLLLAFDLVAALGAEAAMTLSPVRTSAVVNGDVSPTLAFQFNRDFDPDTTLLTAQLRRAVDTDSFTGANASAIALAIMGDTIGANLFLLGVAAQGGKLPVGVEAIEQAVALNGVAVPFNIRAFRLGRLYAADPRAVLDMARGATPQPPPRAQTVDEIVEHRAAHLTAYQNAALAQRYRDVMAQVRAVDAGVASGNDRMSRTVAWTYAKLLAYKDEYEVARMLTDNRLRADIAKAFDDKARIAFNLAPPILGGGLVNGRPRKREFGSWILGPLSVLARLRGLRGSAFDPFGYTAERRMERGLIADYTQLLSATLAALTPANYDRAVALLAAADEIRGYGPVKDQAVAAYRTKLAELDAAFRETPIASDPPRPLVRAG</sequence>
<reference evidence="4 5" key="1">
    <citation type="submission" date="2016-01" db="EMBL/GenBank/DDBJ databases">
        <title>Complete genome and mega plasmid sequence of Sphingomonas panacis DCY99 elicits systemic resistance in rice to Xanthomonas oryzae.</title>
        <authorList>
            <person name="Kim Y.J."/>
            <person name="Yang D.C."/>
            <person name="Sing P."/>
        </authorList>
    </citation>
    <scope>NUCLEOTIDE SEQUENCE [LARGE SCALE GENOMIC DNA]</scope>
    <source>
        <strain evidence="4 5">DCY99</strain>
    </source>
</reference>
<keyword evidence="1" id="KW-0560">Oxidoreductase</keyword>
<dbReference type="InterPro" id="IPR029061">
    <property type="entry name" value="THDP-binding"/>
</dbReference>
<dbReference type="GO" id="GO:0016903">
    <property type="term" value="F:oxidoreductase activity, acting on the aldehyde or oxo group of donors"/>
    <property type="evidence" value="ECO:0007669"/>
    <property type="project" value="InterPro"/>
</dbReference>
<evidence type="ECO:0000313" key="5">
    <source>
        <dbReference type="Proteomes" id="UP000094256"/>
    </source>
</evidence>
<dbReference type="Pfam" id="PF01558">
    <property type="entry name" value="POR"/>
    <property type="match status" value="1"/>
</dbReference>
<dbReference type="Pfam" id="PF20169">
    <property type="entry name" value="DUF6537"/>
    <property type="match status" value="1"/>
</dbReference>
<feature type="domain" description="DUF6537" evidence="3">
    <location>
        <begin position="938"/>
        <end position="1137"/>
    </location>
</feature>
<dbReference type="SUPFAM" id="SSF53323">
    <property type="entry name" value="Pyruvate-ferredoxin oxidoreductase, PFOR, domain III"/>
    <property type="match status" value="1"/>
</dbReference>
<name>A0A1B3ZDW5_9SPHN</name>
<dbReference type="Proteomes" id="UP000094256">
    <property type="component" value="Chromosome"/>
</dbReference>
<proteinExistence type="predicted"/>